<dbReference type="SUPFAM" id="SSF54593">
    <property type="entry name" value="Glyoxalase/Bleomycin resistance protein/Dihydroxybiphenyl dioxygenase"/>
    <property type="match status" value="1"/>
</dbReference>
<proteinExistence type="inferred from homology"/>
<name>A0A7Y9H397_9ACTN</name>
<keyword evidence="5" id="KW-0223">Dioxygenase</keyword>
<keyword evidence="6" id="KW-1185">Reference proteome</keyword>
<evidence type="ECO:0000313" key="6">
    <source>
        <dbReference type="Proteomes" id="UP000549911"/>
    </source>
</evidence>
<dbReference type="EMBL" id="JACCBW010000001">
    <property type="protein sequence ID" value="NYE36399.1"/>
    <property type="molecule type" value="Genomic_DNA"/>
</dbReference>
<dbReference type="Pfam" id="PF00903">
    <property type="entry name" value="Glyoxalase"/>
    <property type="match status" value="1"/>
</dbReference>
<sequence length="124" mass="13550">MVDHATPNLPSRDLDATVAFYDALGFEVGFHDPGWLVLQRGTLVLEFFPDPGMDPASSAASCCLRVDDLDGLYAVCAGAGIEETHLGWPRRHPPQVEDSGMRIAYVVDLDGNLLRLVQNPELED</sequence>
<dbReference type="InterPro" id="IPR029068">
    <property type="entry name" value="Glyas_Bleomycin-R_OHBP_Dase"/>
</dbReference>
<evidence type="ECO:0000256" key="2">
    <source>
        <dbReference type="ARBA" id="ARBA00021572"/>
    </source>
</evidence>
<dbReference type="InterPro" id="IPR037523">
    <property type="entry name" value="VOC_core"/>
</dbReference>
<keyword evidence="5" id="KW-0456">Lyase</keyword>
<keyword evidence="3" id="KW-0046">Antibiotic resistance</keyword>
<dbReference type="RefSeq" id="WP_179618935.1">
    <property type="nucleotide sequence ID" value="NZ_JACCBW010000001.1"/>
</dbReference>
<evidence type="ECO:0000259" key="4">
    <source>
        <dbReference type="PROSITE" id="PS51819"/>
    </source>
</evidence>
<gene>
    <name evidence="5" type="ORF">F4692_001503</name>
</gene>
<dbReference type="PRINTS" id="PR00311">
    <property type="entry name" value="BLEOMYCINRST"/>
</dbReference>
<dbReference type="Proteomes" id="UP000549911">
    <property type="component" value="Unassembled WGS sequence"/>
</dbReference>
<keyword evidence="5" id="KW-0560">Oxidoreductase</keyword>
<dbReference type="GO" id="GO:0016829">
    <property type="term" value="F:lyase activity"/>
    <property type="evidence" value="ECO:0007669"/>
    <property type="project" value="UniProtKB-KW"/>
</dbReference>
<feature type="domain" description="VOC" evidence="4">
    <location>
        <begin position="1"/>
        <end position="119"/>
    </location>
</feature>
<evidence type="ECO:0000256" key="1">
    <source>
        <dbReference type="ARBA" id="ARBA00011051"/>
    </source>
</evidence>
<comment type="similarity">
    <text evidence="1">Belongs to the bleomycin resistance protein family.</text>
</comment>
<organism evidence="5 6">
    <name type="scientific">Nocardioides cavernae</name>
    <dbReference type="NCBI Taxonomy" id="1921566"/>
    <lineage>
        <taxon>Bacteria</taxon>
        <taxon>Bacillati</taxon>
        <taxon>Actinomycetota</taxon>
        <taxon>Actinomycetes</taxon>
        <taxon>Propionibacteriales</taxon>
        <taxon>Nocardioidaceae</taxon>
        <taxon>Nocardioides</taxon>
    </lineage>
</organism>
<dbReference type="GO" id="GO:0051213">
    <property type="term" value="F:dioxygenase activity"/>
    <property type="evidence" value="ECO:0007669"/>
    <property type="project" value="UniProtKB-KW"/>
</dbReference>
<reference evidence="5 6" key="2">
    <citation type="submission" date="2020-08" db="EMBL/GenBank/DDBJ databases">
        <title>The Agave Microbiome: Exploring the role of microbial communities in plant adaptations to desert environments.</title>
        <authorList>
            <person name="Partida-Martinez L.P."/>
        </authorList>
    </citation>
    <scope>NUCLEOTIDE SEQUENCE [LARGE SCALE GENOMIC DNA]</scope>
    <source>
        <strain evidence="5 6">AT2.17</strain>
    </source>
</reference>
<reference evidence="5 6" key="1">
    <citation type="submission" date="2020-07" db="EMBL/GenBank/DDBJ databases">
        <authorList>
            <person name="Partida-Martinez L."/>
            <person name="Huntemann M."/>
            <person name="Clum A."/>
            <person name="Wang J."/>
            <person name="Palaniappan K."/>
            <person name="Ritter S."/>
            <person name="Chen I.-M."/>
            <person name="Stamatis D."/>
            <person name="Reddy T."/>
            <person name="O'Malley R."/>
            <person name="Daum C."/>
            <person name="Shapiro N."/>
            <person name="Ivanova N."/>
            <person name="Kyrpides N."/>
            <person name="Woyke T."/>
        </authorList>
    </citation>
    <scope>NUCLEOTIDE SEQUENCE [LARGE SCALE GENOMIC DNA]</scope>
    <source>
        <strain evidence="5 6">AT2.17</strain>
    </source>
</reference>
<dbReference type="PROSITE" id="PS51819">
    <property type="entry name" value="VOC"/>
    <property type="match status" value="1"/>
</dbReference>
<dbReference type="AlphaFoldDB" id="A0A7Y9H397"/>
<protein>
    <recommendedName>
        <fullName evidence="2">Bleomycin resistance protein</fullName>
    </recommendedName>
</protein>
<accession>A0A7Y9H397</accession>
<dbReference type="InterPro" id="IPR004360">
    <property type="entry name" value="Glyas_Fos-R_dOase_dom"/>
</dbReference>
<dbReference type="InterPro" id="IPR000335">
    <property type="entry name" value="Bleomycin-R"/>
</dbReference>
<evidence type="ECO:0000313" key="5">
    <source>
        <dbReference type="EMBL" id="NYE36399.1"/>
    </source>
</evidence>
<evidence type="ECO:0000256" key="3">
    <source>
        <dbReference type="ARBA" id="ARBA00023251"/>
    </source>
</evidence>
<dbReference type="Gene3D" id="3.10.180.10">
    <property type="entry name" value="2,3-Dihydroxybiphenyl 1,2-Dioxygenase, domain 1"/>
    <property type="match status" value="1"/>
</dbReference>
<dbReference type="CDD" id="cd08350">
    <property type="entry name" value="BLMT_like"/>
    <property type="match status" value="1"/>
</dbReference>
<dbReference type="GO" id="GO:0046677">
    <property type="term" value="P:response to antibiotic"/>
    <property type="evidence" value="ECO:0007669"/>
    <property type="project" value="UniProtKB-KW"/>
</dbReference>
<comment type="caution">
    <text evidence="5">The sequence shown here is derived from an EMBL/GenBank/DDBJ whole genome shotgun (WGS) entry which is preliminary data.</text>
</comment>